<evidence type="ECO:0000313" key="3">
    <source>
        <dbReference type="EMBL" id="OAD91957.1"/>
    </source>
</evidence>
<dbReference type="SMART" id="SM00922">
    <property type="entry name" value="MR_MLE"/>
    <property type="match status" value="1"/>
</dbReference>
<dbReference type="GO" id="GO:0046872">
    <property type="term" value="F:metal ion binding"/>
    <property type="evidence" value="ECO:0007669"/>
    <property type="project" value="UniProtKB-KW"/>
</dbReference>
<dbReference type="InterPro" id="IPR036849">
    <property type="entry name" value="Enolase-like_C_sf"/>
</dbReference>
<dbReference type="STRING" id="1385699.A7A78_10620"/>
<dbReference type="PROSITE" id="PS00909">
    <property type="entry name" value="MR_MLE_2"/>
    <property type="match status" value="1"/>
</dbReference>
<dbReference type="InterPro" id="IPR029065">
    <property type="entry name" value="Enolase_C-like"/>
</dbReference>
<dbReference type="PANTHER" id="PTHR48073">
    <property type="entry name" value="O-SUCCINYLBENZOATE SYNTHASE-RELATED"/>
    <property type="match status" value="1"/>
</dbReference>
<dbReference type="GO" id="GO:0009063">
    <property type="term" value="P:amino acid catabolic process"/>
    <property type="evidence" value="ECO:0007669"/>
    <property type="project" value="InterPro"/>
</dbReference>
<keyword evidence="4" id="KW-1185">Reference proteome</keyword>
<gene>
    <name evidence="3" type="ORF">A7A78_10620</name>
</gene>
<dbReference type="SFLD" id="SFLDF00009">
    <property type="entry name" value="o-succinylbenzoate_synthase"/>
    <property type="match status" value="1"/>
</dbReference>
<evidence type="ECO:0000259" key="2">
    <source>
        <dbReference type="SMART" id="SM00922"/>
    </source>
</evidence>
<protein>
    <submittedName>
        <fullName evidence="3">O-succinylbenzoate synthase</fullName>
    </submittedName>
</protein>
<dbReference type="RefSeq" id="WP_068761360.1">
    <property type="nucleotide sequence ID" value="NZ_LXIE01000008.1"/>
</dbReference>
<dbReference type="SFLD" id="SFLDG00180">
    <property type="entry name" value="muconate_cycloisomerase"/>
    <property type="match status" value="1"/>
</dbReference>
<dbReference type="Gene3D" id="3.30.390.10">
    <property type="entry name" value="Enolase-like, N-terminal domain"/>
    <property type="match status" value="1"/>
</dbReference>
<dbReference type="Proteomes" id="UP000077552">
    <property type="component" value="Unassembled WGS sequence"/>
</dbReference>
<sequence>MIATFQKNILNFKRPSGTSRGVMNSKDTYFLILKTEEGFGVGECGLLRGLSIDDRPDYEEELAGVCENIELGVTEVDLYEALQEFPSIQFGVETAFKSLLSENPFELFPSKFTRGEAAIPINGLVWMGDKVFMKEQISEKLKQGFTCIKMKIGAIDFKTELELLKSIRKEFSDSEVELRVDANGAFSPKEALEKLKVLSDLQLHSIEQPIKQGQWQEMAQLCEETPLPIALDEELIGIFSEEEKSKLLDTIKPQFIILKPSLIGGFRGSDSWINLADKYSAGWWITSALESNVGLNAISQYTFTKNSKLPQGLGTGSLYTNNIDSPLEVSNGELKYNPNKVWNFNFK</sequence>
<dbReference type="Pfam" id="PF13378">
    <property type="entry name" value="MR_MLE_C"/>
    <property type="match status" value="1"/>
</dbReference>
<dbReference type="Gene3D" id="3.20.20.120">
    <property type="entry name" value="Enolase-like C-terminal domain"/>
    <property type="match status" value="1"/>
</dbReference>
<evidence type="ECO:0000256" key="1">
    <source>
        <dbReference type="ARBA" id="ARBA00022723"/>
    </source>
</evidence>
<dbReference type="AlphaFoldDB" id="A0A1A9LFS2"/>
<dbReference type="PANTHER" id="PTHR48073:SF2">
    <property type="entry name" value="O-SUCCINYLBENZOATE SYNTHASE"/>
    <property type="match status" value="1"/>
</dbReference>
<dbReference type="InterPro" id="IPR018110">
    <property type="entry name" value="Mandel_Rmase/mucon_lact_enz_CS"/>
</dbReference>
<dbReference type="SUPFAM" id="SSF51604">
    <property type="entry name" value="Enolase C-terminal domain-like"/>
    <property type="match status" value="1"/>
</dbReference>
<dbReference type="SUPFAM" id="SSF54826">
    <property type="entry name" value="Enolase N-terminal domain-like"/>
    <property type="match status" value="1"/>
</dbReference>
<proteinExistence type="predicted"/>
<reference evidence="3 4" key="1">
    <citation type="submission" date="2016-05" db="EMBL/GenBank/DDBJ databases">
        <title>Genome sequencing of Vitellibacter soesokkakensis RSSK-12.</title>
        <authorList>
            <person name="Thevarajoo S."/>
            <person name="Selvaratnam C."/>
            <person name="Goh K.M."/>
            <person name="Chan K.-G."/>
            <person name="Chong C.S."/>
        </authorList>
    </citation>
    <scope>NUCLEOTIDE SEQUENCE [LARGE SCALE GENOMIC DNA]</scope>
    <source>
        <strain evidence="3 4">RSSK-12</strain>
    </source>
</reference>
<name>A0A1A9LFS2_9FLAO</name>
<evidence type="ECO:0000313" key="4">
    <source>
        <dbReference type="Proteomes" id="UP000077552"/>
    </source>
</evidence>
<feature type="domain" description="Mandelate racemase/muconate lactonizing enzyme C-terminal" evidence="2">
    <location>
        <begin position="130"/>
        <end position="228"/>
    </location>
</feature>
<dbReference type="OrthoDB" id="9766759at2"/>
<dbReference type="GO" id="GO:0016854">
    <property type="term" value="F:racemase and epimerase activity"/>
    <property type="evidence" value="ECO:0007669"/>
    <property type="project" value="UniProtKB-ARBA"/>
</dbReference>
<dbReference type="CDD" id="cd03320">
    <property type="entry name" value="OSBS"/>
    <property type="match status" value="1"/>
</dbReference>
<keyword evidence="1" id="KW-0479">Metal-binding</keyword>
<dbReference type="InterPro" id="IPR013342">
    <property type="entry name" value="Mandelate_racemase_C"/>
</dbReference>
<dbReference type="EMBL" id="LXIE01000008">
    <property type="protein sequence ID" value="OAD91957.1"/>
    <property type="molecule type" value="Genomic_DNA"/>
</dbReference>
<accession>A0A1A9LFS2</accession>
<dbReference type="SFLD" id="SFLDS00001">
    <property type="entry name" value="Enolase"/>
    <property type="match status" value="1"/>
</dbReference>
<organism evidence="3 4">
    <name type="scientific">Aequorivita soesokkakensis</name>
    <dbReference type="NCBI Taxonomy" id="1385699"/>
    <lineage>
        <taxon>Bacteria</taxon>
        <taxon>Pseudomonadati</taxon>
        <taxon>Bacteroidota</taxon>
        <taxon>Flavobacteriia</taxon>
        <taxon>Flavobacteriales</taxon>
        <taxon>Flavobacteriaceae</taxon>
        <taxon>Aequorivita</taxon>
    </lineage>
</organism>
<comment type="caution">
    <text evidence="3">The sequence shown here is derived from an EMBL/GenBank/DDBJ whole genome shotgun (WGS) entry which is preliminary data.</text>
</comment>
<dbReference type="InterPro" id="IPR029017">
    <property type="entry name" value="Enolase-like_N"/>
</dbReference>